<evidence type="ECO:0000256" key="2">
    <source>
        <dbReference type="ARBA" id="ARBA00006459"/>
    </source>
</evidence>
<keyword evidence="8" id="KW-0479">Metal-binding</keyword>
<dbReference type="Proteomes" id="UP000075885">
    <property type="component" value="Unassembled WGS sequence"/>
</dbReference>
<keyword evidence="9" id="KW-1015">Disulfide bond</keyword>
<dbReference type="InterPro" id="IPR000175">
    <property type="entry name" value="Na/ntran_symport"/>
</dbReference>
<feature type="transmembrane region" description="Helical" evidence="12">
    <location>
        <begin position="117"/>
        <end position="135"/>
    </location>
</feature>
<evidence type="ECO:0000256" key="10">
    <source>
        <dbReference type="RuleBase" id="RU003732"/>
    </source>
</evidence>
<reference evidence="14" key="1">
    <citation type="submission" date="2013-03" db="EMBL/GenBank/DDBJ databases">
        <title>The Genome Sequence of Anopheles epiroticus epiroticus2.</title>
        <authorList>
            <consortium name="The Broad Institute Genomics Platform"/>
            <person name="Neafsey D.E."/>
            <person name="Howell P."/>
            <person name="Walker B."/>
            <person name="Young S.K."/>
            <person name="Zeng Q."/>
            <person name="Gargeya S."/>
            <person name="Fitzgerald M."/>
            <person name="Haas B."/>
            <person name="Abouelleil A."/>
            <person name="Allen A.W."/>
            <person name="Alvarado L."/>
            <person name="Arachchi H.M."/>
            <person name="Berlin A.M."/>
            <person name="Chapman S.B."/>
            <person name="Gainer-Dewar J."/>
            <person name="Goldberg J."/>
            <person name="Griggs A."/>
            <person name="Gujja S."/>
            <person name="Hansen M."/>
            <person name="Howarth C."/>
            <person name="Imamovic A."/>
            <person name="Ireland A."/>
            <person name="Larimer J."/>
            <person name="McCowan C."/>
            <person name="Murphy C."/>
            <person name="Pearson M."/>
            <person name="Poon T.W."/>
            <person name="Priest M."/>
            <person name="Roberts A."/>
            <person name="Saif S."/>
            <person name="Shea T."/>
            <person name="Sisk P."/>
            <person name="Sykes S."/>
            <person name="Wortman J."/>
            <person name="Nusbaum C."/>
            <person name="Birren B."/>
        </authorList>
    </citation>
    <scope>NUCLEOTIDE SEQUENCE [LARGE SCALE GENOMIC DNA]</scope>
    <source>
        <strain evidence="14">Epiroticus2</strain>
    </source>
</reference>
<evidence type="ECO:0000256" key="1">
    <source>
        <dbReference type="ARBA" id="ARBA00004141"/>
    </source>
</evidence>
<dbReference type="GO" id="GO:0005332">
    <property type="term" value="F:gamma-aminobutyric acid:sodium:chloride symporter activity"/>
    <property type="evidence" value="ECO:0007669"/>
    <property type="project" value="TreeGrafter"/>
</dbReference>
<dbReference type="GO" id="GO:0043005">
    <property type="term" value="C:neuron projection"/>
    <property type="evidence" value="ECO:0007669"/>
    <property type="project" value="TreeGrafter"/>
</dbReference>
<feature type="transmembrane region" description="Helical" evidence="12">
    <location>
        <begin position="339"/>
        <end position="363"/>
    </location>
</feature>
<dbReference type="PROSITE" id="PS50267">
    <property type="entry name" value="NA_NEUROTRAN_SYMP_3"/>
    <property type="match status" value="1"/>
</dbReference>
<dbReference type="AlphaFoldDB" id="A0A182PH75"/>
<feature type="binding site" evidence="8">
    <location>
        <position position="382"/>
    </location>
    <ligand>
        <name>Na(+)</name>
        <dbReference type="ChEBI" id="CHEBI:29101"/>
        <label>1</label>
    </ligand>
</feature>
<evidence type="ECO:0000256" key="8">
    <source>
        <dbReference type="PIRSR" id="PIRSR600175-1"/>
    </source>
</evidence>
<feature type="transmembrane region" description="Helical" evidence="12">
    <location>
        <begin position="147"/>
        <end position="168"/>
    </location>
</feature>
<evidence type="ECO:0000313" key="14">
    <source>
        <dbReference type="Proteomes" id="UP000075885"/>
    </source>
</evidence>
<feature type="transmembrane region" description="Helical" evidence="12">
    <location>
        <begin position="294"/>
        <end position="318"/>
    </location>
</feature>
<feature type="binding site" evidence="8">
    <location>
        <position position="123"/>
    </location>
    <ligand>
        <name>Na(+)</name>
        <dbReference type="ChEBI" id="CHEBI:29101"/>
        <label>1</label>
    </ligand>
</feature>
<keyword evidence="6 12" id="KW-1133">Transmembrane helix</keyword>
<evidence type="ECO:0000256" key="12">
    <source>
        <dbReference type="SAM" id="Phobius"/>
    </source>
</evidence>
<dbReference type="PRINTS" id="PR00176">
    <property type="entry name" value="NANEUSMPORT"/>
</dbReference>
<keyword evidence="4 10" id="KW-0812">Transmembrane</keyword>
<feature type="transmembrane region" description="Helical" evidence="12">
    <location>
        <begin position="477"/>
        <end position="502"/>
    </location>
</feature>
<keyword evidence="8" id="KW-0915">Sodium</keyword>
<feature type="binding site" evidence="8">
    <location>
        <position position="130"/>
    </location>
    <ligand>
        <name>Na(+)</name>
        <dbReference type="ChEBI" id="CHEBI:29101"/>
        <label>1</label>
    </ligand>
</feature>
<feature type="region of interest" description="Disordered" evidence="11">
    <location>
        <begin position="83"/>
        <end position="105"/>
    </location>
</feature>
<comment type="subcellular location">
    <subcellularLocation>
        <location evidence="1">Membrane</location>
        <topology evidence="1">Multi-pass membrane protein</topology>
    </subcellularLocation>
</comment>
<keyword evidence="7 12" id="KW-0472">Membrane</keyword>
<dbReference type="InterPro" id="IPR037272">
    <property type="entry name" value="SNS_sf"/>
</dbReference>
<proteinExistence type="inferred from homology"/>
<feature type="transmembrane region" description="Helical" evidence="12">
    <location>
        <begin position="269"/>
        <end position="288"/>
    </location>
</feature>
<dbReference type="PROSITE" id="PS00610">
    <property type="entry name" value="NA_NEUROTRAN_SYMP_1"/>
    <property type="match status" value="1"/>
</dbReference>
<evidence type="ECO:0000313" key="13">
    <source>
        <dbReference type="EnsemblMetazoa" id="AEPI006284-PA"/>
    </source>
</evidence>
<dbReference type="PANTHER" id="PTHR11616">
    <property type="entry name" value="SODIUM/CHLORIDE DEPENDENT TRANSPORTER"/>
    <property type="match status" value="1"/>
</dbReference>
<dbReference type="PANTHER" id="PTHR11616:SF265">
    <property type="entry name" value="TRANSPORTER"/>
    <property type="match status" value="1"/>
</dbReference>
<feature type="binding site" evidence="8">
    <location>
        <position position="125"/>
    </location>
    <ligand>
        <name>Na(+)</name>
        <dbReference type="ChEBI" id="CHEBI:29101"/>
        <label>1</label>
    </ligand>
</feature>
<name>A0A182PH75_9DIPT</name>
<evidence type="ECO:0000256" key="7">
    <source>
        <dbReference type="ARBA" id="ARBA00023136"/>
    </source>
</evidence>
<evidence type="ECO:0000256" key="5">
    <source>
        <dbReference type="ARBA" id="ARBA00022847"/>
    </source>
</evidence>
<organism evidence="13 14">
    <name type="scientific">Anopheles epiroticus</name>
    <dbReference type="NCBI Taxonomy" id="199890"/>
    <lineage>
        <taxon>Eukaryota</taxon>
        <taxon>Metazoa</taxon>
        <taxon>Ecdysozoa</taxon>
        <taxon>Arthropoda</taxon>
        <taxon>Hexapoda</taxon>
        <taxon>Insecta</taxon>
        <taxon>Pterygota</taxon>
        <taxon>Neoptera</taxon>
        <taxon>Endopterygota</taxon>
        <taxon>Diptera</taxon>
        <taxon>Nematocera</taxon>
        <taxon>Culicoidea</taxon>
        <taxon>Culicidae</taxon>
        <taxon>Anophelinae</taxon>
        <taxon>Anopheles</taxon>
    </lineage>
</organism>
<keyword evidence="3 10" id="KW-0813">Transport</keyword>
<comment type="similarity">
    <text evidence="2 10">Belongs to the sodium:neurotransmitter symporter (SNF) (TC 2.A.22) family.</text>
</comment>
<dbReference type="Pfam" id="PF00209">
    <property type="entry name" value="SNF"/>
    <property type="match status" value="1"/>
</dbReference>
<feature type="binding site" evidence="8">
    <location>
        <position position="451"/>
    </location>
    <ligand>
        <name>Na(+)</name>
        <dbReference type="ChEBI" id="CHEBI:29101"/>
        <label>1</label>
    </ligand>
</feature>
<accession>A0A182PH75</accession>
<feature type="transmembrane region" description="Helical" evidence="12">
    <location>
        <begin position="508"/>
        <end position="532"/>
    </location>
</feature>
<evidence type="ECO:0000256" key="9">
    <source>
        <dbReference type="PIRSR" id="PIRSR600175-2"/>
    </source>
</evidence>
<dbReference type="SUPFAM" id="SSF161070">
    <property type="entry name" value="SNF-like"/>
    <property type="match status" value="1"/>
</dbReference>
<evidence type="ECO:0000256" key="11">
    <source>
        <dbReference type="SAM" id="MobiDB-lite"/>
    </source>
</evidence>
<dbReference type="EnsemblMetazoa" id="AEPI006284-RA">
    <property type="protein sequence ID" value="AEPI006284-PA"/>
    <property type="gene ID" value="AEPI006284"/>
</dbReference>
<dbReference type="GO" id="GO:0046872">
    <property type="term" value="F:metal ion binding"/>
    <property type="evidence" value="ECO:0007669"/>
    <property type="project" value="UniProtKB-KW"/>
</dbReference>
<protein>
    <recommendedName>
        <fullName evidence="10">Transporter</fullName>
    </recommendedName>
</protein>
<feature type="binding site" evidence="8">
    <location>
        <position position="350"/>
    </location>
    <ligand>
        <name>Na(+)</name>
        <dbReference type="ChEBI" id="CHEBI:29101"/>
        <label>1</label>
    </ligand>
</feature>
<feature type="disulfide bond" evidence="9">
    <location>
        <begin position="194"/>
        <end position="203"/>
    </location>
</feature>
<evidence type="ECO:0000256" key="4">
    <source>
        <dbReference type="ARBA" id="ARBA00022692"/>
    </source>
</evidence>
<feature type="compositionally biased region" description="Low complexity" evidence="11">
    <location>
        <begin position="30"/>
        <end position="50"/>
    </location>
</feature>
<evidence type="ECO:0000256" key="3">
    <source>
        <dbReference type="ARBA" id="ARBA00022448"/>
    </source>
</evidence>
<feature type="transmembrane region" description="Helical" evidence="12">
    <location>
        <begin position="375"/>
        <end position="401"/>
    </location>
</feature>
<keyword evidence="14" id="KW-1185">Reference proteome</keyword>
<feature type="transmembrane region" description="Helical" evidence="12">
    <location>
        <begin position="433"/>
        <end position="449"/>
    </location>
</feature>
<evidence type="ECO:0000256" key="6">
    <source>
        <dbReference type="ARBA" id="ARBA00022989"/>
    </source>
</evidence>
<dbReference type="GO" id="GO:0005886">
    <property type="term" value="C:plasma membrane"/>
    <property type="evidence" value="ECO:0007669"/>
    <property type="project" value="TreeGrafter"/>
</dbReference>
<dbReference type="VEuPathDB" id="VectorBase:AEPI006284"/>
<sequence length="592" mass="65560">MTEGTAPTVECLDNTLTDGLNEQQEEEQQHQQPQQQQQEQEQTQEPVQEQGLGTVGVRIEVTGAAPSAGSSVELVAIGKEQPPQQKAVAMSQSTTKQVSKADKDLPERGSWGSKLDFILSVVGLAIGLGNVWRFPYLCYKNGGGAFLIPYFVTLFLAGIPMFFMELALGQMLTIGGLGVFKIAPIFKDVPWRTCDNAWNSINCVNPYDRKDLLCWETIGVNGTLTKICSLNSNNVSMSDLADPVKEFWERRTLMISSGIDQVGSIRWELAGTLLLVWILCYFCIWKGVKWTGKVVYFTALFPYFLLTILLIRGITLPGAFEGIKFYVSPNLSKLAESEVWIDAVTQIFFSYGLGLGTLVALGSYNKFNNNVYKDALIVCTVNSSTSMFAGFVIFSVVGFMAHEQQRPVAEVAASGPGLAFLAYPSAVLQLPGAPLWSCLFFFMLLLIGLDSQFCTMEGFITAVIDEWPHLLRKRKEIFIAVVCMISYLVGLTCITEGGMYVFQILDSYAVSGFCLLFLMFFECVSISWAYGVDRFYDGIKDMIGYYPLSWWKFCWVITTPAICIVSSHGHGCMLGIRIVGNVLGANVCTRIE</sequence>
<reference evidence="13" key="2">
    <citation type="submission" date="2020-05" db="UniProtKB">
        <authorList>
            <consortium name="EnsemblMetazoa"/>
        </authorList>
    </citation>
    <scope>IDENTIFICATION</scope>
    <source>
        <strain evidence="13">Epiroticus2</strain>
    </source>
</reference>
<keyword evidence="5 10" id="KW-0769">Symport</keyword>
<feature type="binding site" evidence="8">
    <location>
        <position position="450"/>
    </location>
    <ligand>
        <name>Na(+)</name>
        <dbReference type="ChEBI" id="CHEBI:29101"/>
        <label>1</label>
    </ligand>
</feature>
<feature type="region of interest" description="Disordered" evidence="11">
    <location>
        <begin position="1"/>
        <end position="55"/>
    </location>
</feature>